<comment type="caution">
    <text evidence="1">The sequence shown here is derived from an EMBL/GenBank/DDBJ whole genome shotgun (WGS) entry which is preliminary data.</text>
</comment>
<dbReference type="AlphaFoldDB" id="A0A7J7KID1"/>
<proteinExistence type="predicted"/>
<protein>
    <submittedName>
        <fullName evidence="1">Uncharacterized protein</fullName>
    </submittedName>
</protein>
<evidence type="ECO:0000313" key="2">
    <source>
        <dbReference type="Proteomes" id="UP000593567"/>
    </source>
</evidence>
<organism evidence="1 2">
    <name type="scientific">Bugula neritina</name>
    <name type="common">Brown bryozoan</name>
    <name type="synonym">Sertularia neritina</name>
    <dbReference type="NCBI Taxonomy" id="10212"/>
    <lineage>
        <taxon>Eukaryota</taxon>
        <taxon>Metazoa</taxon>
        <taxon>Spiralia</taxon>
        <taxon>Lophotrochozoa</taxon>
        <taxon>Bryozoa</taxon>
        <taxon>Gymnolaemata</taxon>
        <taxon>Cheilostomatida</taxon>
        <taxon>Flustrina</taxon>
        <taxon>Buguloidea</taxon>
        <taxon>Bugulidae</taxon>
        <taxon>Bugula</taxon>
    </lineage>
</organism>
<dbReference type="EMBL" id="VXIV02000413">
    <property type="protein sequence ID" value="KAF6038450.1"/>
    <property type="molecule type" value="Genomic_DNA"/>
</dbReference>
<keyword evidence="2" id="KW-1185">Reference proteome</keyword>
<gene>
    <name evidence="1" type="ORF">EB796_003233</name>
</gene>
<accession>A0A7J7KID1</accession>
<dbReference type="Proteomes" id="UP000593567">
    <property type="component" value="Unassembled WGS sequence"/>
</dbReference>
<sequence>MTCFAKVKFPPSGGLLVRECLCVTSSVNQLFQQLVEVATNSLLSLQIEANSQWHYTTQLSAERRVKLVTLEGQNRGEFYSVDLNALLDVLNSTCNNYSYITCYDYNPGVSTTTGNYRYWPAIEEALARVRYETTMTVKILNYGHMTEDNHTLSCSSHQLISCLNSFIRHSSHIGVIQKDLVILLQTMPCIMVLATGLETISHTAGCPSVW</sequence>
<evidence type="ECO:0000313" key="1">
    <source>
        <dbReference type="EMBL" id="KAF6038450.1"/>
    </source>
</evidence>
<name>A0A7J7KID1_BUGNE</name>
<reference evidence="1" key="1">
    <citation type="submission" date="2020-06" db="EMBL/GenBank/DDBJ databases">
        <title>Draft genome of Bugula neritina, a colonial animal packing powerful symbionts and potential medicines.</title>
        <authorList>
            <person name="Rayko M."/>
        </authorList>
    </citation>
    <scope>NUCLEOTIDE SEQUENCE [LARGE SCALE GENOMIC DNA]</scope>
    <source>
        <strain evidence="1">Kwan_BN1</strain>
    </source>
</reference>